<feature type="compositionally biased region" description="Polar residues" evidence="8">
    <location>
        <begin position="129"/>
        <end position="141"/>
    </location>
</feature>
<gene>
    <name evidence="9" type="ORF">GOODEAATRI_021315</name>
</gene>
<keyword evidence="10" id="KW-1185">Reference proteome</keyword>
<evidence type="ECO:0000313" key="10">
    <source>
        <dbReference type="Proteomes" id="UP001476798"/>
    </source>
</evidence>
<dbReference type="PROSITE" id="PS51491">
    <property type="entry name" value="TAU_MAP_2"/>
    <property type="match status" value="1"/>
</dbReference>
<evidence type="ECO:0000256" key="8">
    <source>
        <dbReference type="SAM" id="MobiDB-lite"/>
    </source>
</evidence>
<dbReference type="Proteomes" id="UP001476798">
    <property type="component" value="Unassembled WGS sequence"/>
</dbReference>
<dbReference type="InterPro" id="IPR001084">
    <property type="entry name" value="MAP_tubulin-bd_rpt"/>
</dbReference>
<evidence type="ECO:0000256" key="2">
    <source>
        <dbReference type="ARBA" id="ARBA00022490"/>
    </source>
</evidence>
<dbReference type="PANTHER" id="PTHR11501:SF16">
    <property type="entry name" value="MICROTUBULE-ASSOCIATED PROTEIN 4"/>
    <property type="match status" value="1"/>
</dbReference>
<dbReference type="EMBL" id="JAHRIO010072031">
    <property type="protein sequence ID" value="MEQ2182337.1"/>
    <property type="molecule type" value="Genomic_DNA"/>
</dbReference>
<reference evidence="9 10" key="1">
    <citation type="submission" date="2021-06" db="EMBL/GenBank/DDBJ databases">
        <authorList>
            <person name="Palmer J.M."/>
        </authorList>
    </citation>
    <scope>NUCLEOTIDE SEQUENCE [LARGE SCALE GENOMIC DNA]</scope>
    <source>
        <strain evidence="9 10">GA_2019</strain>
        <tissue evidence="9">Muscle</tissue>
    </source>
</reference>
<feature type="region of interest" description="Disordered" evidence="8">
    <location>
        <begin position="121"/>
        <end position="151"/>
    </location>
</feature>
<evidence type="ECO:0000256" key="3">
    <source>
        <dbReference type="ARBA" id="ARBA00022553"/>
    </source>
</evidence>
<evidence type="ECO:0000313" key="9">
    <source>
        <dbReference type="EMBL" id="MEQ2182337.1"/>
    </source>
</evidence>
<comment type="subcellular location">
    <subcellularLocation>
        <location evidence="1 7">Cytoplasm</location>
        <location evidence="1 7">Cytoskeleton</location>
    </subcellularLocation>
</comment>
<name>A0ABV0PG51_9TELE</name>
<evidence type="ECO:0000256" key="6">
    <source>
        <dbReference type="ARBA" id="ARBA00023212"/>
    </source>
</evidence>
<dbReference type="PANTHER" id="PTHR11501">
    <property type="entry name" value="MICROTUBULE-ASSOCIATED PROTEIN"/>
    <property type="match status" value="1"/>
</dbReference>
<feature type="region of interest" description="Disordered" evidence="8">
    <location>
        <begin position="1"/>
        <end position="96"/>
    </location>
</feature>
<evidence type="ECO:0000256" key="1">
    <source>
        <dbReference type="ARBA" id="ARBA00004245"/>
    </source>
</evidence>
<evidence type="ECO:0000256" key="4">
    <source>
        <dbReference type="ARBA" id="ARBA00022701"/>
    </source>
</evidence>
<evidence type="ECO:0000256" key="5">
    <source>
        <dbReference type="ARBA" id="ARBA00022737"/>
    </source>
</evidence>
<accession>A0ABV0PG51</accession>
<organism evidence="9 10">
    <name type="scientific">Goodea atripinnis</name>
    <dbReference type="NCBI Taxonomy" id="208336"/>
    <lineage>
        <taxon>Eukaryota</taxon>
        <taxon>Metazoa</taxon>
        <taxon>Chordata</taxon>
        <taxon>Craniata</taxon>
        <taxon>Vertebrata</taxon>
        <taxon>Euteleostomi</taxon>
        <taxon>Actinopterygii</taxon>
        <taxon>Neopterygii</taxon>
        <taxon>Teleostei</taxon>
        <taxon>Neoteleostei</taxon>
        <taxon>Acanthomorphata</taxon>
        <taxon>Ovalentaria</taxon>
        <taxon>Atherinomorphae</taxon>
        <taxon>Cyprinodontiformes</taxon>
        <taxon>Goodeidae</taxon>
        <taxon>Goodea</taxon>
    </lineage>
</organism>
<dbReference type="PROSITE" id="PS00229">
    <property type="entry name" value="TAU_MAP_1"/>
    <property type="match status" value="1"/>
</dbReference>
<comment type="caution">
    <text evidence="9">The sequence shown here is derived from an EMBL/GenBank/DDBJ whole genome shotgun (WGS) entry which is preliminary data.</text>
</comment>
<keyword evidence="2 7" id="KW-0963">Cytoplasm</keyword>
<keyword evidence="6 7" id="KW-0206">Cytoskeleton</keyword>
<feature type="compositionally biased region" description="Basic and acidic residues" evidence="8">
    <location>
        <begin position="1"/>
        <end position="18"/>
    </location>
</feature>
<proteinExistence type="predicted"/>
<dbReference type="Pfam" id="PF00418">
    <property type="entry name" value="Tubulin-binding"/>
    <property type="match status" value="1"/>
</dbReference>
<keyword evidence="5" id="KW-0677">Repeat</keyword>
<feature type="non-terminal residue" evidence="9">
    <location>
        <position position="1"/>
    </location>
</feature>
<keyword evidence="3" id="KW-0597">Phosphoprotein</keyword>
<keyword evidence="4 7" id="KW-0493">Microtubule</keyword>
<sequence length="188" mass="19614">GGVMKIESHKVNLREKAQPKVGSLDNVSHSPGGGNAKETEGSGTPMIGNLTPALGPEPGPGGSPNAQENGLKDGAPSDGEGLQEPQALDSQMPETSKFIESFKLNFRENARSRTDHGADIIIWPAPRDNGNSSRPHGSSFSLHDHQSHHPNSCSVSLIEYLASTHYVSSPSSSFLAATTGGGPGGRQQ</sequence>
<protein>
    <recommendedName>
        <fullName evidence="7">Microtubule-associated protein</fullName>
    </recommendedName>
</protein>
<evidence type="ECO:0000256" key="7">
    <source>
        <dbReference type="RuleBase" id="RU000686"/>
    </source>
</evidence>
<dbReference type="InterPro" id="IPR027324">
    <property type="entry name" value="MAP2/MAP4/Tau"/>
</dbReference>